<evidence type="ECO:0000256" key="5">
    <source>
        <dbReference type="ARBA" id="ARBA00022801"/>
    </source>
</evidence>
<evidence type="ECO:0000256" key="1">
    <source>
        <dbReference type="ARBA" id="ARBA00001198"/>
    </source>
</evidence>
<keyword evidence="7 10" id="KW-0647">Proteasome</keyword>
<dbReference type="OrthoDB" id="5174038at2"/>
<dbReference type="Proteomes" id="UP000291469">
    <property type="component" value="Chromosome"/>
</dbReference>
<evidence type="ECO:0000313" key="10">
    <source>
        <dbReference type="EMBL" id="QBI22155.1"/>
    </source>
</evidence>
<evidence type="ECO:0000256" key="3">
    <source>
        <dbReference type="ARBA" id="ARBA00022670"/>
    </source>
</evidence>
<dbReference type="InterPro" id="IPR023333">
    <property type="entry name" value="Proteasome_suB-type"/>
</dbReference>
<keyword evidence="5 10" id="KW-0378">Hydrolase</keyword>
<dbReference type="NCBIfam" id="TIGR03690">
    <property type="entry name" value="20S_bact_beta"/>
    <property type="match status" value="1"/>
</dbReference>
<proteinExistence type="predicted"/>
<accession>A0A411YLT5</accession>
<dbReference type="AlphaFoldDB" id="A0A411YLT5"/>
<dbReference type="Pfam" id="PF00227">
    <property type="entry name" value="Proteasome"/>
    <property type="match status" value="1"/>
</dbReference>
<dbReference type="SUPFAM" id="SSF56235">
    <property type="entry name" value="N-terminal nucleophile aminohydrolases (Ntn hydrolases)"/>
    <property type="match status" value="1"/>
</dbReference>
<keyword evidence="8" id="KW-0865">Zymogen</keyword>
<dbReference type="GO" id="GO:0004298">
    <property type="term" value="F:threonine-type endopeptidase activity"/>
    <property type="evidence" value="ECO:0007669"/>
    <property type="project" value="UniProtKB-UniRule"/>
</dbReference>
<reference evidence="10 11" key="1">
    <citation type="submission" date="2019-01" db="EMBL/GenBank/DDBJ databases">
        <title>Egibacter rhizosphaerae EGI 80759T.</title>
        <authorList>
            <person name="Chen D.-D."/>
            <person name="Tian Y."/>
            <person name="Jiao J.-Y."/>
            <person name="Zhang X.-T."/>
            <person name="Zhang Y.-G."/>
            <person name="Zhang Y."/>
            <person name="Xiao M."/>
            <person name="Shu W.-S."/>
            <person name="Li W.-J."/>
        </authorList>
    </citation>
    <scope>NUCLEOTIDE SEQUENCE [LARGE SCALE GENOMIC DNA]</scope>
    <source>
        <strain evidence="10 11">EGI 80759</strain>
    </source>
</reference>
<keyword evidence="2" id="KW-0963">Cytoplasm</keyword>
<dbReference type="CDD" id="cd01906">
    <property type="entry name" value="proteasome_protease_HslV"/>
    <property type="match status" value="1"/>
</dbReference>
<keyword evidence="6" id="KW-0068">Autocatalytic cleavage</keyword>
<evidence type="ECO:0000256" key="4">
    <source>
        <dbReference type="ARBA" id="ARBA00022698"/>
    </source>
</evidence>
<organism evidence="10 11">
    <name type="scientific">Egibacter rhizosphaerae</name>
    <dbReference type="NCBI Taxonomy" id="1670831"/>
    <lineage>
        <taxon>Bacteria</taxon>
        <taxon>Bacillati</taxon>
        <taxon>Actinomycetota</taxon>
        <taxon>Nitriliruptoria</taxon>
        <taxon>Egibacterales</taxon>
        <taxon>Egibacteraceae</taxon>
        <taxon>Egibacter</taxon>
    </lineage>
</organism>
<dbReference type="EC" id="3.4.25.1" evidence="9"/>
<evidence type="ECO:0000256" key="6">
    <source>
        <dbReference type="ARBA" id="ARBA00022813"/>
    </source>
</evidence>
<evidence type="ECO:0000313" key="11">
    <source>
        <dbReference type="Proteomes" id="UP000291469"/>
    </source>
</evidence>
<dbReference type="GO" id="GO:0010498">
    <property type="term" value="P:proteasomal protein catabolic process"/>
    <property type="evidence" value="ECO:0007669"/>
    <property type="project" value="UniProtKB-UniRule"/>
</dbReference>
<keyword evidence="11" id="KW-1185">Reference proteome</keyword>
<dbReference type="InterPro" id="IPR022483">
    <property type="entry name" value="PSB_actinobac"/>
</dbReference>
<sequence length="245" mass="26828">MLERSAPDAHPRLDSLPEHVDGTTVLALTFGRDDERGVIVAGDRRATAGNVISKRDVRKVFQADEWSAVAISGAAGPAMELAKIFATELEHYEKVEGSPLSLEGKANKLAQMVRNNLPMAMQGLVVVPMFAGFDHGRTTGRIYEFDPTGGRYEERHFASTGSGGRDARGSLKARYREDLSRETAIDIAIEALWDAADEDIATGGPDVVRQIYPLVTVVDSDGYRELEDDTVAERVDAVINQRRRS</sequence>
<gene>
    <name evidence="10" type="primary">prcB</name>
    <name evidence="10" type="ORF">ER308_20575</name>
</gene>
<keyword evidence="3" id="KW-0645">Protease</keyword>
<evidence type="ECO:0000256" key="2">
    <source>
        <dbReference type="ARBA" id="ARBA00022490"/>
    </source>
</evidence>
<dbReference type="Gene3D" id="3.60.20.10">
    <property type="entry name" value="Glutamine Phosphoribosylpyrophosphate, subunit 1, domain 1"/>
    <property type="match status" value="1"/>
</dbReference>
<evidence type="ECO:0000256" key="7">
    <source>
        <dbReference type="ARBA" id="ARBA00022942"/>
    </source>
</evidence>
<dbReference type="GO" id="GO:0005839">
    <property type="term" value="C:proteasome core complex"/>
    <property type="evidence" value="ECO:0007669"/>
    <property type="project" value="UniProtKB-UniRule"/>
</dbReference>
<protein>
    <recommendedName>
        <fullName evidence="9">Proteasome subunit beta</fullName>
        <ecNumber evidence="9">3.4.25.1</ecNumber>
    </recommendedName>
</protein>
<dbReference type="InterPro" id="IPR029055">
    <property type="entry name" value="Ntn_hydrolases_N"/>
</dbReference>
<dbReference type="PROSITE" id="PS51476">
    <property type="entry name" value="PROTEASOME_BETA_2"/>
    <property type="match status" value="1"/>
</dbReference>
<dbReference type="PANTHER" id="PTHR32194:SF0">
    <property type="entry name" value="ATP-DEPENDENT PROTEASE SUBUNIT HSLV"/>
    <property type="match status" value="1"/>
</dbReference>
<evidence type="ECO:0000256" key="8">
    <source>
        <dbReference type="ARBA" id="ARBA00023145"/>
    </source>
</evidence>
<dbReference type="GO" id="GO:0005737">
    <property type="term" value="C:cytoplasm"/>
    <property type="evidence" value="ECO:0007669"/>
    <property type="project" value="TreeGrafter"/>
</dbReference>
<evidence type="ECO:0000256" key="9">
    <source>
        <dbReference type="NCBIfam" id="TIGR03690"/>
    </source>
</evidence>
<dbReference type="RefSeq" id="WP_131157143.1">
    <property type="nucleotide sequence ID" value="NZ_CP036402.1"/>
</dbReference>
<dbReference type="KEGG" id="erz:ER308_20575"/>
<keyword evidence="4" id="KW-0888">Threonine protease</keyword>
<dbReference type="InterPro" id="IPR001353">
    <property type="entry name" value="Proteasome_sua/b"/>
</dbReference>
<dbReference type="PANTHER" id="PTHR32194">
    <property type="entry name" value="METALLOPROTEASE TLDD"/>
    <property type="match status" value="1"/>
</dbReference>
<name>A0A411YLT5_9ACTN</name>
<comment type="catalytic activity">
    <reaction evidence="1">
        <text>Cleavage of peptide bonds with very broad specificity.</text>
        <dbReference type="EC" id="3.4.25.1"/>
    </reaction>
</comment>
<dbReference type="EMBL" id="CP036402">
    <property type="protein sequence ID" value="QBI22155.1"/>
    <property type="molecule type" value="Genomic_DNA"/>
</dbReference>